<comment type="similarity">
    <text evidence="7">Belongs to the binding-protein-dependent transport system permease family.</text>
</comment>
<feature type="transmembrane region" description="Helical" evidence="7">
    <location>
        <begin position="12"/>
        <end position="32"/>
    </location>
</feature>
<gene>
    <name evidence="9" type="ORF">GCM10017581_064660</name>
</gene>
<dbReference type="InterPro" id="IPR035906">
    <property type="entry name" value="MetI-like_sf"/>
</dbReference>
<evidence type="ECO:0000256" key="5">
    <source>
        <dbReference type="ARBA" id="ARBA00022989"/>
    </source>
</evidence>
<comment type="caution">
    <text evidence="9">The sequence shown here is derived from an EMBL/GenBank/DDBJ whole genome shotgun (WGS) entry which is preliminary data.</text>
</comment>
<dbReference type="InterPro" id="IPR000515">
    <property type="entry name" value="MetI-like"/>
</dbReference>
<evidence type="ECO:0000256" key="4">
    <source>
        <dbReference type="ARBA" id="ARBA00022692"/>
    </source>
</evidence>
<sequence>MRAARFVAGRLSGMLVVLLMIALISYLVFYLLPADPARLACGRPCTPENLAVARDFMGFGEPWWRQLLDFLGGIVAGRTFGEGAAAIHCPAPCFGYSFQQNAQVIDLIGSHAPVTASLALGAAVLWLVLGVGTGVLAATRPGTAVDRIVMAGAVAGVSAPTYLLGLLGILVFGFTLDMVPVHGYVPLTESPVDWAWHLILPWLVLAYVHAALYARLTRGQMLEAFGEDYIRTARAKGLTERRVVGRHALRNVLLPVVTLFGIDLGSLLGGAVITERVFGLPGIGALIIGAVHELDVPLLLGLTLFAALLVVFCNFAVDVVYGLLDPRTRS</sequence>
<organism evidence="9 10">
    <name type="scientific">Dactylosporangium matsuzakiense</name>
    <dbReference type="NCBI Taxonomy" id="53360"/>
    <lineage>
        <taxon>Bacteria</taxon>
        <taxon>Bacillati</taxon>
        <taxon>Actinomycetota</taxon>
        <taxon>Actinomycetes</taxon>
        <taxon>Micromonosporales</taxon>
        <taxon>Micromonosporaceae</taxon>
        <taxon>Dactylosporangium</taxon>
    </lineage>
</organism>
<dbReference type="GO" id="GO:0055085">
    <property type="term" value="P:transmembrane transport"/>
    <property type="evidence" value="ECO:0007669"/>
    <property type="project" value="InterPro"/>
</dbReference>
<dbReference type="SUPFAM" id="SSF161098">
    <property type="entry name" value="MetI-like"/>
    <property type="match status" value="1"/>
</dbReference>
<keyword evidence="5 7" id="KW-1133">Transmembrane helix</keyword>
<feature type="transmembrane region" description="Helical" evidence="7">
    <location>
        <begin position="194"/>
        <end position="214"/>
    </location>
</feature>
<evidence type="ECO:0000313" key="10">
    <source>
        <dbReference type="Proteomes" id="UP001143480"/>
    </source>
</evidence>
<feature type="transmembrane region" description="Helical" evidence="7">
    <location>
        <begin position="116"/>
        <end position="136"/>
    </location>
</feature>
<keyword evidence="2 7" id="KW-0813">Transport</keyword>
<reference evidence="9" key="2">
    <citation type="submission" date="2023-01" db="EMBL/GenBank/DDBJ databases">
        <authorList>
            <person name="Sun Q."/>
            <person name="Evtushenko L."/>
        </authorList>
    </citation>
    <scope>NUCLEOTIDE SEQUENCE</scope>
    <source>
        <strain evidence="9">VKM Ac-1321</strain>
    </source>
</reference>
<dbReference type="EMBL" id="BSFP01000049">
    <property type="protein sequence ID" value="GLL04719.1"/>
    <property type="molecule type" value="Genomic_DNA"/>
</dbReference>
<feature type="transmembrane region" description="Helical" evidence="7">
    <location>
        <begin position="298"/>
        <end position="324"/>
    </location>
</feature>
<dbReference type="PROSITE" id="PS50928">
    <property type="entry name" value="ABC_TM1"/>
    <property type="match status" value="1"/>
</dbReference>
<evidence type="ECO:0000313" key="9">
    <source>
        <dbReference type="EMBL" id="GLL04719.1"/>
    </source>
</evidence>
<feature type="domain" description="ABC transmembrane type-1" evidence="8">
    <location>
        <begin position="112"/>
        <end position="321"/>
    </location>
</feature>
<dbReference type="GO" id="GO:0005886">
    <property type="term" value="C:plasma membrane"/>
    <property type="evidence" value="ECO:0007669"/>
    <property type="project" value="UniProtKB-SubCell"/>
</dbReference>
<keyword evidence="4 7" id="KW-0812">Transmembrane</keyword>
<dbReference type="PANTHER" id="PTHR43163:SF6">
    <property type="entry name" value="DIPEPTIDE TRANSPORT SYSTEM PERMEASE PROTEIN DPPB-RELATED"/>
    <property type="match status" value="1"/>
</dbReference>
<dbReference type="Pfam" id="PF00528">
    <property type="entry name" value="BPD_transp_1"/>
    <property type="match status" value="1"/>
</dbReference>
<comment type="subcellular location">
    <subcellularLocation>
        <location evidence="1 7">Cell membrane</location>
        <topology evidence="1 7">Multi-pass membrane protein</topology>
    </subcellularLocation>
</comment>
<reference evidence="9" key="1">
    <citation type="journal article" date="2014" name="Int. J. Syst. Evol. Microbiol.">
        <title>Complete genome sequence of Corynebacterium casei LMG S-19264T (=DSM 44701T), isolated from a smear-ripened cheese.</title>
        <authorList>
            <consortium name="US DOE Joint Genome Institute (JGI-PGF)"/>
            <person name="Walter F."/>
            <person name="Albersmeier A."/>
            <person name="Kalinowski J."/>
            <person name="Ruckert C."/>
        </authorList>
    </citation>
    <scope>NUCLEOTIDE SEQUENCE</scope>
    <source>
        <strain evidence="9">VKM Ac-1321</strain>
    </source>
</reference>
<keyword evidence="10" id="KW-1185">Reference proteome</keyword>
<evidence type="ECO:0000256" key="2">
    <source>
        <dbReference type="ARBA" id="ARBA00022448"/>
    </source>
</evidence>
<dbReference type="Proteomes" id="UP001143480">
    <property type="component" value="Unassembled WGS sequence"/>
</dbReference>
<name>A0A9W6KSI5_9ACTN</name>
<evidence type="ECO:0000256" key="1">
    <source>
        <dbReference type="ARBA" id="ARBA00004651"/>
    </source>
</evidence>
<keyword evidence="6 7" id="KW-0472">Membrane</keyword>
<feature type="transmembrane region" description="Helical" evidence="7">
    <location>
        <begin position="252"/>
        <end position="273"/>
    </location>
</feature>
<dbReference type="Gene3D" id="1.10.3720.10">
    <property type="entry name" value="MetI-like"/>
    <property type="match status" value="1"/>
</dbReference>
<accession>A0A9W6KSI5</accession>
<feature type="transmembrane region" description="Helical" evidence="7">
    <location>
        <begin position="148"/>
        <end position="174"/>
    </location>
</feature>
<dbReference type="AlphaFoldDB" id="A0A9W6KSI5"/>
<dbReference type="CDD" id="cd06261">
    <property type="entry name" value="TM_PBP2"/>
    <property type="match status" value="1"/>
</dbReference>
<dbReference type="PANTHER" id="PTHR43163">
    <property type="entry name" value="DIPEPTIDE TRANSPORT SYSTEM PERMEASE PROTEIN DPPB-RELATED"/>
    <property type="match status" value="1"/>
</dbReference>
<evidence type="ECO:0000259" key="8">
    <source>
        <dbReference type="PROSITE" id="PS50928"/>
    </source>
</evidence>
<evidence type="ECO:0000256" key="7">
    <source>
        <dbReference type="RuleBase" id="RU363032"/>
    </source>
</evidence>
<evidence type="ECO:0000256" key="6">
    <source>
        <dbReference type="ARBA" id="ARBA00023136"/>
    </source>
</evidence>
<dbReference type="Pfam" id="PF19300">
    <property type="entry name" value="BPD_transp_1_N"/>
    <property type="match status" value="1"/>
</dbReference>
<keyword evidence="3" id="KW-1003">Cell membrane</keyword>
<proteinExistence type="inferred from homology"/>
<dbReference type="RefSeq" id="WP_261960361.1">
    <property type="nucleotide sequence ID" value="NZ_BAAAXA010000001.1"/>
</dbReference>
<dbReference type="InterPro" id="IPR045621">
    <property type="entry name" value="BPD_transp_1_N"/>
</dbReference>
<evidence type="ECO:0000256" key="3">
    <source>
        <dbReference type="ARBA" id="ARBA00022475"/>
    </source>
</evidence>
<protein>
    <submittedName>
        <fullName evidence="9">Peptide ABC transporter permease</fullName>
    </submittedName>
</protein>